<dbReference type="Gene3D" id="3.40.50.1220">
    <property type="entry name" value="TPP-binding domain"/>
    <property type="match status" value="1"/>
</dbReference>
<proteinExistence type="predicted"/>
<dbReference type="InterPro" id="IPR003000">
    <property type="entry name" value="Sirtuin"/>
</dbReference>
<feature type="binding site" evidence="4">
    <location>
        <position position="124"/>
    </location>
    <ligand>
        <name>Zn(2+)</name>
        <dbReference type="ChEBI" id="CHEBI:29105"/>
    </ligand>
</feature>
<evidence type="ECO:0000256" key="2">
    <source>
        <dbReference type="ARBA" id="ARBA00022679"/>
    </source>
</evidence>
<dbReference type="CDD" id="cd01407">
    <property type="entry name" value="SIR2-fam"/>
    <property type="match status" value="1"/>
</dbReference>
<sequence>MKSINQLLEKDRNIVVLTGAGVSVPSGIPPFRGPDGLYQNNDVERFLTMNYYLHQPEKFWNFYWNLFDADLLLTSNPNNVHRWIQKLEDKHNVTVITQNIDGLHVRAGSSHVIEIHGSFTQTVCPSCGTVYATGNIRNQKVPHCSARNEKGGTCGHILKPDIVLFGEAVYGFNEAEAALNHADRLLILGTSLGVAPANMIPYYAKKKGVPTLLVNDRPAIQMDCVDRYIQADFRHFDPDQPTV</sequence>
<feature type="active site" description="Proton acceptor" evidence="4">
    <location>
        <position position="116"/>
    </location>
</feature>
<keyword evidence="4" id="KW-0479">Metal-binding</keyword>
<evidence type="ECO:0000313" key="6">
    <source>
        <dbReference type="EMBL" id="XCJ16184.1"/>
    </source>
</evidence>
<keyword evidence="4" id="KW-0862">Zinc</keyword>
<dbReference type="PANTHER" id="PTHR11085:SF4">
    <property type="entry name" value="NAD-DEPENDENT PROTEIN DEACYLASE"/>
    <property type="match status" value="1"/>
</dbReference>
<protein>
    <recommendedName>
        <fullName evidence="1">protein acetyllysine N-acetyltransferase</fullName>
        <ecNumber evidence="1">2.3.1.286</ecNumber>
    </recommendedName>
</protein>
<dbReference type="EC" id="2.3.1.286" evidence="1"/>
<dbReference type="RefSeq" id="WP_353947788.1">
    <property type="nucleotide sequence ID" value="NZ_CP159510.1"/>
</dbReference>
<organism evidence="6">
    <name type="scientific">Sporolactobacillus sp. Y61</name>
    <dbReference type="NCBI Taxonomy" id="3160863"/>
    <lineage>
        <taxon>Bacteria</taxon>
        <taxon>Bacillati</taxon>
        <taxon>Bacillota</taxon>
        <taxon>Bacilli</taxon>
        <taxon>Bacillales</taxon>
        <taxon>Sporolactobacillaceae</taxon>
        <taxon>Sporolactobacillus</taxon>
    </lineage>
</organism>
<keyword evidence="3" id="KW-0520">NAD</keyword>
<dbReference type="PROSITE" id="PS50305">
    <property type="entry name" value="SIRTUIN"/>
    <property type="match status" value="1"/>
</dbReference>
<dbReference type="SUPFAM" id="SSF52467">
    <property type="entry name" value="DHS-like NAD/FAD-binding domain"/>
    <property type="match status" value="1"/>
</dbReference>
<dbReference type="GO" id="GO:0017136">
    <property type="term" value="F:histone deacetylase activity, NAD-dependent"/>
    <property type="evidence" value="ECO:0007669"/>
    <property type="project" value="TreeGrafter"/>
</dbReference>
<dbReference type="GO" id="GO:0070403">
    <property type="term" value="F:NAD+ binding"/>
    <property type="evidence" value="ECO:0007669"/>
    <property type="project" value="InterPro"/>
</dbReference>
<feature type="binding site" evidence="4">
    <location>
        <position position="144"/>
    </location>
    <ligand>
        <name>Zn(2+)</name>
        <dbReference type="ChEBI" id="CHEBI:29105"/>
    </ligand>
</feature>
<dbReference type="PANTHER" id="PTHR11085">
    <property type="entry name" value="NAD-DEPENDENT PROTEIN DEACYLASE SIRTUIN-5, MITOCHONDRIAL-RELATED"/>
    <property type="match status" value="1"/>
</dbReference>
<evidence type="ECO:0000256" key="1">
    <source>
        <dbReference type="ARBA" id="ARBA00012928"/>
    </source>
</evidence>
<dbReference type="AlphaFoldDB" id="A0AAU8IDA5"/>
<evidence type="ECO:0000256" key="3">
    <source>
        <dbReference type="ARBA" id="ARBA00023027"/>
    </source>
</evidence>
<dbReference type="Gene3D" id="3.30.1600.10">
    <property type="entry name" value="SIR2/SIRT2 'Small Domain"/>
    <property type="match status" value="1"/>
</dbReference>
<dbReference type="Pfam" id="PF02146">
    <property type="entry name" value="SIR2"/>
    <property type="match status" value="1"/>
</dbReference>
<feature type="domain" description="Deacetylase sirtuin-type" evidence="5">
    <location>
        <begin position="1"/>
        <end position="243"/>
    </location>
</feature>
<gene>
    <name evidence="6" type="ORF">ABNN70_10840</name>
</gene>
<accession>A0AAU8IDA5</accession>
<evidence type="ECO:0000256" key="4">
    <source>
        <dbReference type="PROSITE-ProRule" id="PRU00236"/>
    </source>
</evidence>
<feature type="binding site" evidence="4">
    <location>
        <position position="154"/>
    </location>
    <ligand>
        <name>Zn(2+)</name>
        <dbReference type="ChEBI" id="CHEBI:29105"/>
    </ligand>
</feature>
<dbReference type="GO" id="GO:0046872">
    <property type="term" value="F:metal ion binding"/>
    <property type="evidence" value="ECO:0007669"/>
    <property type="project" value="UniProtKB-KW"/>
</dbReference>
<dbReference type="InterPro" id="IPR026591">
    <property type="entry name" value="Sirtuin_cat_small_dom_sf"/>
</dbReference>
<feature type="binding site" evidence="4">
    <location>
        <position position="127"/>
    </location>
    <ligand>
        <name>Zn(2+)</name>
        <dbReference type="ChEBI" id="CHEBI:29105"/>
    </ligand>
</feature>
<evidence type="ECO:0000259" key="5">
    <source>
        <dbReference type="PROSITE" id="PS50305"/>
    </source>
</evidence>
<dbReference type="InterPro" id="IPR026590">
    <property type="entry name" value="Ssirtuin_cat_dom"/>
</dbReference>
<name>A0AAU8IDA5_9BACL</name>
<reference evidence="6" key="1">
    <citation type="submission" date="2024-06" db="EMBL/GenBank/DDBJ databases">
        <authorList>
            <person name="Fan A."/>
            <person name="Zhang F.Y."/>
            <person name="Zhang L."/>
        </authorList>
    </citation>
    <scope>NUCLEOTIDE SEQUENCE</scope>
    <source>
        <strain evidence="6">Y61</strain>
    </source>
</reference>
<dbReference type="InterPro" id="IPR029035">
    <property type="entry name" value="DHS-like_NAD/FAD-binding_dom"/>
</dbReference>
<dbReference type="EMBL" id="CP159510">
    <property type="protein sequence ID" value="XCJ16184.1"/>
    <property type="molecule type" value="Genomic_DNA"/>
</dbReference>
<keyword evidence="2" id="KW-0808">Transferase</keyword>
<dbReference type="InterPro" id="IPR050134">
    <property type="entry name" value="NAD-dep_sirtuin_deacylases"/>
</dbReference>